<sequence length="2385" mass="265076">PPGEAEAPAPREPSHALPREALEQPDAKQDPASRGSEERVAQTAAEQTETAAPKEDSHIGKEDEVSDGSKGAPACSRRQGAKRKFSQSDGVPQGSESDEDSVRTSSSQRSHEQKISSTEKERDPRRSSASLRGDDLGKSSSRSKSDRDEKYSSYSKSERDSRYSSSRSRSDRERRRSRSHSRSRSDRSSRTSSSYSRSERSHYYDSDRRYHRSSPYRERSRYSRSYADSRARESSDSEDEYRRTHSRSSDSRRTSSHSSSSYRDSRSSYSKSDRDSKVESSHADVDRRGRSSSKADRDSKRTSESEVSKRCSPLDELGYRKGTSHSKPDSNVNSSRYKSKAPAPKPDKFKSSFCCTESIEEIKSKSNSLDLETSCVKNNEIRVSSVKMLEREKTLSPLNQFSDSPALPKADESKVGLADSKSEELAANECHDSVKEQETFLKARHDPLRTCFPTELSVNGSPEGQDEGLASSSASKAEDVAASSDHGPGRSEASPAVKTSPSYPLPSNGFESTDVSQEQEPDDSRVQSSECNSLFQEAEAPELQQPEEAAPLPVVNVAKAVLKRLDEEVTPCDKTKEPVFCYISDDTAPDLCHSEVEIEAEPADLKAASETFLDVQVEPQTVTCDYESTEDSQSKSAGEDEHGHPSHKVSLEVESSSRDSSQDGCSQRLQSDHPVLEESVSSKWDVPPPGVCQEPLQHSEAEEMLELDAQHVDLGSANRKSSFQNEHSYYSEVPLEHRGREVLEESAVSTEGAELDELRVPCPGVSAERDEGSEPSVASAFPDALYPSSDVIVTAEDTETVTQAPTCDSSGNAVEFVPAGHDDYSDTGDSDSEGGSEDSDTEDSDSDDGTPRKRLQSVVVVPKNSTIATEENSPGSSRSSRRFSDHWDDERPEPSRPYYEERSENTGSKGGAQVESRCSPRGMEKSPATSTELSRKEPEELRADPCQAQSDGVDSTSQADLTADSHGKAGAEERMVLAEMAAMGRPTVRPEEQPFCVPESLESTEASLHQMSSSKPDSRQEQGGLNQSGLGDYSGLDGFRAPEEVGAAGWDFSQPEKPSSTYQQPDSSFGMYSGYVYQPGSGAYPSSQSYWQGNGYWDARAGSRPSVVSYERIQGQVPDSLTEDHEEYEEDERWDEDCKPRFPSPSGKSQTPGQKEKGSVQAHEISSNSTKEPVPGGEKKEEVKALEKNDAKERGPPKKRRPELESDSESDEDSGEKRKGKLEGEQAEPAPQDSSMVGRLCIMDDFRDPQRWKEFAKQGKMPCYFDLIEENVYLTERKKNKSHRDIKRMLCECPPLSKEERAQGEVACGEDCLNRLLMIEWQFIIAAPPGWPGWALCPENPPEQGLVCVSWHFFVKKIDVFLPCSNTFVLEYCGEVLDHKEFKARVKEYARNKNIHYYFMALKNDEIIDATQKGNCSRFMNHSCEPNCETQKWTVNGQLRVGFFTTKLVPSGSELTFDYQFQRYGKEAQKCFCGSSNCRGYLGGENRVSIRAAGGKMKKERSRKKDSVDGELEALLENGEGLSDKNQVLSLSRLMVRIETLEQKLTCLKLIQNTHSQSCLKSFLECHGLSLLWIWMTELGDGRGSTANNLKLQLEIMKTLELLPIPTKNMLEESKVLPIIQRWAQTKTAVPQLSEGDGYSSENTSRAHTPLNTPELSAKQGVEGDTDTPKKLVFRRLKIISENSMDSAISDTTSELEGKEGKEDLDQLEAAPMEVTEEQQQQQQQQQQQDIKSAVEVPVESSKPQPAELEAEPEAEVKESNGAKLEEPMAMETPSQDEEEGVSDVESERSQEQTDKIVDVSDLATRLLDSWKELKEVYRIPKKSQAEKESSADRGRETAGLRDQTPTPKNPILSRERDPERQSQSKEKKRRRDSLSPPSSGYERGTKRPEDRQPFARPLSPRYDTPASSKKKVRPKDRNKLSTEERRKLFEQEVAQREAQKQQQQLQNLGMTSPLPYDSMGYAAPHHSFLGYPPGYPMQAYVDPSNPNAGKVLLPTPTMDSVCSQAGYEHSQTLVEPALSAPQPVPVVQHVATAMEVTAPQYVAQSDAVVHQEANVAVLPVAAAGAVQGQSYGVWDSGQQPVAVQQPYSPAQSQPAIYYQGQTCQTVYGVTSPYSQTTPPIVQSYAQPGLQYIQGQQIYTAHPQGVIVQPPTAVTAIVAAGQPQPIQQPELVVTNNLLDLPPPSPPKPKTIVLPPNWKTARDPEGKIYYYHVVTRQTQWDPPTWDSPGDDAGLEHEAEMDLGTPTYDENPMKVRGTNPREKGLGWEGSVDLGRGFGMEATPDPWERLRRPRQGSAVPAERTPRFPQVLPWIPSWCVELAKKKKMGMRGNNMELTHGVMNKELKYCKNPEDLECNENVKHKTKEYIKKYMQKFGILYKPKEDTELE</sequence>
<feature type="compositionally biased region" description="Basic and acidic residues" evidence="10">
    <location>
        <begin position="1755"/>
        <end position="1767"/>
    </location>
</feature>
<feature type="region of interest" description="Disordered" evidence="10">
    <location>
        <begin position="452"/>
        <end position="552"/>
    </location>
</feature>
<feature type="compositionally biased region" description="Acidic residues" evidence="10">
    <location>
        <begin position="825"/>
        <end position="848"/>
    </location>
</feature>
<feature type="compositionally biased region" description="Basic and acidic residues" evidence="10">
    <location>
        <begin position="1884"/>
        <end position="1894"/>
    </location>
</feature>
<dbReference type="EC" id="2.1.1.359" evidence="2"/>
<feature type="compositionally biased region" description="Basic and acidic residues" evidence="10">
    <location>
        <begin position="1809"/>
        <end position="1840"/>
    </location>
</feature>
<evidence type="ECO:0000256" key="6">
    <source>
        <dbReference type="ARBA" id="ARBA00022853"/>
    </source>
</evidence>
<dbReference type="SMART" id="SM00508">
    <property type="entry name" value="PostSET"/>
    <property type="match status" value="1"/>
</dbReference>
<feature type="compositionally biased region" description="Basic and acidic residues" evidence="10">
    <location>
        <begin position="1215"/>
        <end position="1224"/>
    </location>
</feature>
<feature type="non-terminal residue" evidence="14">
    <location>
        <position position="1"/>
    </location>
</feature>
<feature type="compositionally biased region" description="Basic and acidic residues" evidence="10">
    <location>
        <begin position="1786"/>
        <end position="1799"/>
    </location>
</feature>
<feature type="compositionally biased region" description="Basic and acidic residues" evidence="10">
    <location>
        <begin position="1854"/>
        <end position="1866"/>
    </location>
</feature>
<evidence type="ECO:0000313" key="14">
    <source>
        <dbReference type="EMBL" id="NXY11694.1"/>
    </source>
</evidence>
<dbReference type="GO" id="GO:0140955">
    <property type="term" value="F:histone H3K36 trimethyltransferase activity"/>
    <property type="evidence" value="ECO:0007669"/>
    <property type="project" value="UniProtKB-EC"/>
</dbReference>
<feature type="compositionally biased region" description="Basic and acidic residues" evidence="10">
    <location>
        <begin position="1177"/>
        <end position="1196"/>
    </location>
</feature>
<feature type="region of interest" description="Disordered" evidence="10">
    <location>
        <begin position="796"/>
        <end position="1078"/>
    </location>
</feature>
<feature type="compositionally biased region" description="Acidic residues" evidence="10">
    <location>
        <begin position="1205"/>
        <end position="1214"/>
    </location>
</feature>
<feature type="compositionally biased region" description="Basic and acidic residues" evidence="10">
    <location>
        <begin position="933"/>
        <end position="943"/>
    </location>
</feature>
<dbReference type="CDD" id="cd00201">
    <property type="entry name" value="WW"/>
    <property type="match status" value="1"/>
</dbReference>
<feature type="compositionally biased region" description="Acidic residues" evidence="10">
    <location>
        <begin position="1124"/>
        <end position="1135"/>
    </location>
</feature>
<dbReference type="InterPro" id="IPR042294">
    <property type="entry name" value="SETD2_animal"/>
</dbReference>
<evidence type="ECO:0000256" key="3">
    <source>
        <dbReference type="ARBA" id="ARBA00022603"/>
    </source>
</evidence>
<dbReference type="EMBL" id="WEIY01001101">
    <property type="protein sequence ID" value="NXY11694.1"/>
    <property type="molecule type" value="Genomic_DNA"/>
</dbReference>
<feature type="compositionally biased region" description="Polar residues" evidence="10">
    <location>
        <begin position="1056"/>
        <end position="1067"/>
    </location>
</feature>
<feature type="compositionally biased region" description="Basic and acidic residues" evidence="10">
    <location>
        <begin position="215"/>
        <end position="253"/>
    </location>
</feature>
<feature type="region of interest" description="Disordered" evidence="10">
    <location>
        <begin position="622"/>
        <end position="694"/>
    </location>
</feature>
<dbReference type="InterPro" id="IPR001214">
    <property type="entry name" value="SET_dom"/>
</dbReference>
<feature type="compositionally biased region" description="Polar residues" evidence="10">
    <location>
        <begin position="863"/>
        <end position="875"/>
    </location>
</feature>
<feature type="domain" description="WW" evidence="11">
    <location>
        <begin position="2191"/>
        <end position="2224"/>
    </location>
</feature>
<evidence type="ECO:0000256" key="1">
    <source>
        <dbReference type="ARBA" id="ARBA00004123"/>
    </source>
</evidence>
<keyword evidence="7" id="KW-0805">Transcription regulation</keyword>
<dbReference type="Proteomes" id="UP000603297">
    <property type="component" value="Unassembled WGS sequence"/>
</dbReference>
<proteinExistence type="predicted"/>
<protein>
    <recommendedName>
        <fullName evidence="2">[histone H3]-lysine(36) N-trimethyltransferase</fullName>
        <ecNumber evidence="2">2.1.1.359</ecNumber>
    </recommendedName>
</protein>
<dbReference type="InterPro" id="IPR036020">
    <property type="entry name" value="WW_dom_sf"/>
</dbReference>
<evidence type="ECO:0000256" key="8">
    <source>
        <dbReference type="ARBA" id="ARBA00023163"/>
    </source>
</evidence>
<dbReference type="Gene3D" id="1.10.1740.100">
    <property type="entry name" value="Set2, Rpb1 interacting domain"/>
    <property type="match status" value="1"/>
</dbReference>
<feature type="region of interest" description="Disordered" evidence="10">
    <location>
        <begin position="1105"/>
        <end position="1239"/>
    </location>
</feature>
<feature type="compositionally biased region" description="Low complexity" evidence="10">
    <location>
        <begin position="41"/>
        <end position="51"/>
    </location>
</feature>
<dbReference type="Gene3D" id="2.170.270.10">
    <property type="entry name" value="SET domain"/>
    <property type="match status" value="1"/>
</dbReference>
<feature type="region of interest" description="Disordered" evidence="10">
    <location>
        <begin position="1713"/>
        <end position="1923"/>
    </location>
</feature>
<feature type="compositionally biased region" description="Polar residues" evidence="10">
    <location>
        <begin position="509"/>
        <end position="518"/>
    </location>
</feature>
<feature type="compositionally biased region" description="Basic and acidic residues" evidence="10">
    <location>
        <begin position="52"/>
        <end position="63"/>
    </location>
</feature>
<dbReference type="OrthoDB" id="422362at2759"/>
<feature type="domain" description="Post-SET" evidence="13">
    <location>
        <begin position="1467"/>
        <end position="1483"/>
    </location>
</feature>
<keyword evidence="3 14" id="KW-0489">Methyltransferase</keyword>
<feature type="region of interest" description="Disordered" evidence="10">
    <location>
        <begin position="2242"/>
        <end position="2287"/>
    </location>
</feature>
<dbReference type="InterPro" id="IPR013257">
    <property type="entry name" value="SRI"/>
</dbReference>
<feature type="compositionally biased region" description="Polar residues" evidence="10">
    <location>
        <begin position="526"/>
        <end position="535"/>
    </location>
</feature>
<keyword evidence="4 14" id="KW-0808">Transferase</keyword>
<feature type="compositionally biased region" description="Polar residues" evidence="10">
    <location>
        <begin position="947"/>
        <end position="960"/>
    </location>
</feature>
<evidence type="ECO:0000256" key="9">
    <source>
        <dbReference type="ARBA" id="ARBA00023242"/>
    </source>
</evidence>
<feature type="region of interest" description="Disordered" evidence="10">
    <location>
        <begin position="1631"/>
        <end position="1667"/>
    </location>
</feature>
<dbReference type="PROSITE" id="PS50280">
    <property type="entry name" value="SET"/>
    <property type="match status" value="1"/>
</dbReference>
<evidence type="ECO:0000313" key="15">
    <source>
        <dbReference type="Proteomes" id="UP000603297"/>
    </source>
</evidence>
<keyword evidence="6" id="KW-0156">Chromatin regulator</keyword>
<evidence type="ECO:0000256" key="7">
    <source>
        <dbReference type="ARBA" id="ARBA00023015"/>
    </source>
</evidence>
<dbReference type="SMART" id="SM00456">
    <property type="entry name" value="WW"/>
    <property type="match status" value="1"/>
</dbReference>
<feature type="compositionally biased region" description="Polar residues" evidence="10">
    <location>
        <begin position="800"/>
        <end position="812"/>
    </location>
</feature>
<feature type="compositionally biased region" description="Basic and acidic residues" evidence="10">
    <location>
        <begin position="409"/>
        <end position="432"/>
    </location>
</feature>
<feature type="compositionally biased region" description="Basic and acidic residues" evidence="10">
    <location>
        <begin position="637"/>
        <end position="661"/>
    </location>
</feature>
<feature type="compositionally biased region" description="Basic and acidic residues" evidence="10">
    <location>
        <begin position="12"/>
        <end position="40"/>
    </location>
</feature>
<comment type="caution">
    <text evidence="14">The sequence shown here is derived from an EMBL/GenBank/DDBJ whole genome shotgun (WGS) entry which is preliminary data.</text>
</comment>
<evidence type="ECO:0000256" key="10">
    <source>
        <dbReference type="SAM" id="MobiDB-lite"/>
    </source>
</evidence>
<dbReference type="PROSITE" id="PS50020">
    <property type="entry name" value="WW_DOMAIN_2"/>
    <property type="match status" value="1"/>
</dbReference>
<feature type="compositionally biased region" description="Polar residues" evidence="10">
    <location>
        <begin position="1640"/>
        <end position="1655"/>
    </location>
</feature>
<feature type="compositionally biased region" description="Polar residues" evidence="10">
    <location>
        <begin position="1001"/>
        <end position="1029"/>
    </location>
</feature>
<feature type="compositionally biased region" description="Low complexity" evidence="10">
    <location>
        <begin position="1719"/>
        <end position="1729"/>
    </location>
</feature>
<reference evidence="14" key="1">
    <citation type="submission" date="2020-02" db="EMBL/GenBank/DDBJ databases">
        <title>Bird 10,000 Genomes (B10K) Project - Family phase.</title>
        <authorList>
            <person name="Zhang G."/>
        </authorList>
    </citation>
    <scope>NUCLEOTIDE SEQUENCE</scope>
    <source>
        <strain evidence="14">B10K-IZ-033-77</strain>
    </source>
</reference>
<feature type="compositionally biased region" description="Acidic residues" evidence="10">
    <location>
        <begin position="1775"/>
        <end position="1785"/>
    </location>
</feature>
<feature type="domain" description="SET" evidence="12">
    <location>
        <begin position="1332"/>
        <end position="1460"/>
    </location>
</feature>
<dbReference type="GO" id="GO:0006355">
    <property type="term" value="P:regulation of DNA-templated transcription"/>
    <property type="evidence" value="ECO:0007669"/>
    <property type="project" value="InterPro"/>
</dbReference>
<organism evidence="14 15">
    <name type="scientific">Pteruthius melanotis</name>
    <dbReference type="NCBI Taxonomy" id="357074"/>
    <lineage>
        <taxon>Eukaryota</taxon>
        <taxon>Metazoa</taxon>
        <taxon>Chordata</taxon>
        <taxon>Craniata</taxon>
        <taxon>Vertebrata</taxon>
        <taxon>Euteleostomi</taxon>
        <taxon>Archelosauria</taxon>
        <taxon>Archosauria</taxon>
        <taxon>Dinosauria</taxon>
        <taxon>Saurischia</taxon>
        <taxon>Theropoda</taxon>
        <taxon>Coelurosauria</taxon>
        <taxon>Aves</taxon>
        <taxon>Neognathae</taxon>
        <taxon>Neoaves</taxon>
        <taxon>Telluraves</taxon>
        <taxon>Australaves</taxon>
        <taxon>Passeriformes</taxon>
        <taxon>Sylvioidea</taxon>
        <taxon>Timaliidae</taxon>
        <taxon>Pteruthius</taxon>
    </lineage>
</organism>
<dbReference type="PROSITE" id="PS50868">
    <property type="entry name" value="POST_SET"/>
    <property type="match status" value="1"/>
</dbReference>
<evidence type="ECO:0000259" key="11">
    <source>
        <dbReference type="PROSITE" id="PS50020"/>
    </source>
</evidence>
<dbReference type="PROSITE" id="PS01159">
    <property type="entry name" value="WW_DOMAIN_1"/>
    <property type="match status" value="1"/>
</dbReference>
<feature type="region of interest" description="Disordered" evidence="10">
    <location>
        <begin position="1"/>
        <end position="351"/>
    </location>
</feature>
<gene>
    <name evidence="14" type="primary">Setd2</name>
    <name evidence="14" type="ORF">PTEMEL_R02910</name>
</gene>
<feature type="region of interest" description="Disordered" evidence="10">
    <location>
        <begin position="396"/>
        <end position="432"/>
    </location>
</feature>
<dbReference type="InterPro" id="IPR038190">
    <property type="entry name" value="SRI_sf"/>
</dbReference>
<keyword evidence="9" id="KW-0539">Nucleus</keyword>
<evidence type="ECO:0000256" key="2">
    <source>
        <dbReference type="ARBA" id="ARBA00012178"/>
    </source>
</evidence>
<comment type="subcellular location">
    <subcellularLocation>
        <location evidence="1">Nucleus</location>
    </subcellularLocation>
</comment>
<keyword evidence="15" id="KW-1185">Reference proteome</keyword>
<dbReference type="InterPro" id="IPR046341">
    <property type="entry name" value="SET_dom_sf"/>
</dbReference>
<dbReference type="InterPro" id="IPR044437">
    <property type="entry name" value="SETD2/Set2_SET"/>
</dbReference>
<dbReference type="PANTHER" id="PTHR46711:SF1">
    <property type="entry name" value="HISTONE-LYSINE N-METHYLTRANSFERASE SETD2"/>
    <property type="match status" value="1"/>
</dbReference>
<dbReference type="InterPro" id="IPR003616">
    <property type="entry name" value="Post-SET_dom"/>
</dbReference>
<dbReference type="SUPFAM" id="SSF82199">
    <property type="entry name" value="SET domain"/>
    <property type="match status" value="1"/>
</dbReference>
<feature type="non-terminal residue" evidence="14">
    <location>
        <position position="2385"/>
    </location>
</feature>
<feature type="compositionally biased region" description="Basic and acidic residues" evidence="10">
    <location>
        <begin position="882"/>
        <end position="904"/>
    </location>
</feature>
<evidence type="ECO:0000256" key="4">
    <source>
        <dbReference type="ARBA" id="ARBA00022679"/>
    </source>
</evidence>
<dbReference type="Pfam" id="PF00856">
    <property type="entry name" value="SET"/>
    <property type="match status" value="1"/>
</dbReference>
<evidence type="ECO:0000256" key="5">
    <source>
        <dbReference type="ARBA" id="ARBA00022691"/>
    </source>
</evidence>
<feature type="compositionally biased region" description="Low complexity" evidence="10">
    <location>
        <begin position="536"/>
        <end position="552"/>
    </location>
</feature>
<dbReference type="PANTHER" id="PTHR46711">
    <property type="entry name" value="HISTONE-LYSINE N-METHYLTRANSFERASE SETD2"/>
    <property type="match status" value="1"/>
</dbReference>
<dbReference type="CDD" id="cd19172">
    <property type="entry name" value="SET_SETD2"/>
    <property type="match status" value="1"/>
</dbReference>
<keyword evidence="5" id="KW-0949">S-adenosyl-L-methionine</keyword>
<feature type="compositionally biased region" description="Basic and acidic residues" evidence="10">
    <location>
        <begin position="963"/>
        <end position="976"/>
    </location>
</feature>
<evidence type="ECO:0000259" key="13">
    <source>
        <dbReference type="PROSITE" id="PS50868"/>
    </source>
</evidence>
<dbReference type="SUPFAM" id="SSF51045">
    <property type="entry name" value="WW domain"/>
    <property type="match status" value="1"/>
</dbReference>
<accession>A0A852N6Y4</accession>
<dbReference type="Gene3D" id="2.20.70.10">
    <property type="match status" value="1"/>
</dbReference>
<name>A0A852N6Y4_9PASS</name>
<keyword evidence="8" id="KW-0804">Transcription</keyword>
<feature type="compositionally biased region" description="Basic and acidic residues" evidence="10">
    <location>
        <begin position="263"/>
        <end position="319"/>
    </location>
</feature>
<dbReference type="GO" id="GO:0032259">
    <property type="term" value="P:methylation"/>
    <property type="evidence" value="ECO:0007669"/>
    <property type="project" value="UniProtKB-KW"/>
</dbReference>
<feature type="compositionally biased region" description="Basic and acidic residues" evidence="10">
    <location>
        <begin position="109"/>
        <end position="174"/>
    </location>
</feature>
<feature type="region of interest" description="Disordered" evidence="10">
    <location>
        <begin position="743"/>
        <end position="782"/>
    </location>
</feature>
<dbReference type="GO" id="GO:0005694">
    <property type="term" value="C:chromosome"/>
    <property type="evidence" value="ECO:0007669"/>
    <property type="project" value="InterPro"/>
</dbReference>
<dbReference type="InterPro" id="IPR001202">
    <property type="entry name" value="WW_dom"/>
</dbReference>
<dbReference type="Pfam" id="PF00397">
    <property type="entry name" value="WW"/>
    <property type="match status" value="1"/>
</dbReference>
<dbReference type="GO" id="GO:0005634">
    <property type="term" value="C:nucleus"/>
    <property type="evidence" value="ECO:0007669"/>
    <property type="project" value="TreeGrafter"/>
</dbReference>
<dbReference type="Pfam" id="PF08236">
    <property type="entry name" value="SRI"/>
    <property type="match status" value="1"/>
</dbReference>
<evidence type="ECO:0000259" key="12">
    <source>
        <dbReference type="PROSITE" id="PS50280"/>
    </source>
</evidence>
<feature type="compositionally biased region" description="Basic and acidic residues" evidence="10">
    <location>
        <begin position="197"/>
        <end position="208"/>
    </location>
</feature>